<reference evidence="1 2" key="1">
    <citation type="submission" date="2016-08" db="EMBL/GenBank/DDBJ databases">
        <title>Hymenobacter coccineus sp. nov., Hymenobacter lapidarius sp. nov. and Hymenobacter glacialis sp. nov., isolated from Antarctic soil.</title>
        <authorList>
            <person name="Sedlacek I."/>
            <person name="Kralova S."/>
            <person name="Kyrova K."/>
            <person name="Maslanova I."/>
            <person name="Stankova E."/>
            <person name="Vrbovska V."/>
            <person name="Nemec M."/>
            <person name="Bartak M."/>
            <person name="Svec P."/>
            <person name="Busse H.-J."/>
            <person name="Pantucek R."/>
        </authorList>
    </citation>
    <scope>NUCLEOTIDE SEQUENCE [LARGE SCALE GENOMIC DNA]</scope>
    <source>
        <strain evidence="1 2">CCM 8643</strain>
    </source>
</reference>
<dbReference type="EMBL" id="MDZB01000089">
    <property type="protein sequence ID" value="OGX87429.1"/>
    <property type="molecule type" value="Genomic_DNA"/>
</dbReference>
<name>A0A1G1T986_9BACT</name>
<gene>
    <name evidence="1" type="ORF">BEN47_10905</name>
</gene>
<dbReference type="Proteomes" id="UP000176294">
    <property type="component" value="Unassembled WGS sequence"/>
</dbReference>
<protein>
    <submittedName>
        <fullName evidence="1">Uncharacterized protein</fullName>
    </submittedName>
</protein>
<accession>A0A1G1T986</accession>
<organism evidence="1 2">
    <name type="scientific">Hymenobacter lapidarius</name>
    <dbReference type="NCBI Taxonomy" id="1908237"/>
    <lineage>
        <taxon>Bacteria</taxon>
        <taxon>Pseudomonadati</taxon>
        <taxon>Bacteroidota</taxon>
        <taxon>Cytophagia</taxon>
        <taxon>Cytophagales</taxon>
        <taxon>Hymenobacteraceae</taxon>
        <taxon>Hymenobacter</taxon>
    </lineage>
</organism>
<evidence type="ECO:0000313" key="1">
    <source>
        <dbReference type="EMBL" id="OGX87429.1"/>
    </source>
</evidence>
<evidence type="ECO:0000313" key="2">
    <source>
        <dbReference type="Proteomes" id="UP000176294"/>
    </source>
</evidence>
<dbReference type="AlphaFoldDB" id="A0A1G1T986"/>
<keyword evidence="2" id="KW-1185">Reference proteome</keyword>
<proteinExistence type="predicted"/>
<comment type="caution">
    <text evidence="1">The sequence shown here is derived from an EMBL/GenBank/DDBJ whole genome shotgun (WGS) entry which is preliminary data.</text>
</comment>
<sequence>MALYPRQYGVTGRSTVLLVFDTHRLDLTRGFTLTYHDTHFQLGTMRFLFKAADLNRLPALQF</sequence>